<feature type="transmembrane region" description="Helical" evidence="1">
    <location>
        <begin position="361"/>
        <end position="380"/>
    </location>
</feature>
<keyword evidence="1" id="KW-1133">Transmembrane helix</keyword>
<name>A0A8H7Y3T2_PSICU</name>
<evidence type="ECO:0000313" key="2">
    <source>
        <dbReference type="EMBL" id="KAG5173245.1"/>
    </source>
</evidence>
<sequence>MQDSRPVFPYDPSPVDYAENILVSTYAYKACARIPLPARLKTFIWNRVDDIVSYSTEIFCVIILIHALFSGYSGAGVRSKSIKADFWKIVSHPDFPETAEELFPRFFGWYTFFLPVQRRTSLELQRVAFEAGKAKNNFRALFTRSPVEAVMIYQAEMLSGRRGHHPKPPSGYVRLHFYTNFEKGESPDKLNFPDATLDLPVEHKGVDLALARKAWGIESIAVITNAESFKKVFYPADDDWLSPLAVYDLSRQFKQPIRVFEPRVHKFTKTERTIRRPIYHLTYFMFSLVKLLLGFPERNIAYLSVAYGPKYAAFYKRIGALTPPIKDWFATGGFLALQLLIVLCVLPFAIAYSICLSAGKAVQWISLLIWGTFLAAAQFIHRQSIAAAKFIITSLLKTLQFASSTVIDFATYITTLRRQDWIITISLTWLVLAEYYHSPS</sequence>
<accession>A0A8H7Y3T2</accession>
<evidence type="ECO:0000256" key="1">
    <source>
        <dbReference type="SAM" id="Phobius"/>
    </source>
</evidence>
<protein>
    <submittedName>
        <fullName evidence="2">Uncharacterized protein</fullName>
    </submittedName>
</protein>
<reference evidence="2" key="1">
    <citation type="submission" date="2021-02" db="EMBL/GenBank/DDBJ databases">
        <title>Psilocybe cubensis genome.</title>
        <authorList>
            <person name="Mckernan K.J."/>
            <person name="Crawford S."/>
            <person name="Trippe A."/>
            <person name="Kane L.T."/>
            <person name="Mclaughlin S."/>
        </authorList>
    </citation>
    <scope>NUCLEOTIDE SEQUENCE [LARGE SCALE GENOMIC DNA]</scope>
    <source>
        <strain evidence="2">MGC-MH-2018</strain>
    </source>
</reference>
<proteinExistence type="predicted"/>
<feature type="transmembrane region" description="Helical" evidence="1">
    <location>
        <begin position="51"/>
        <end position="72"/>
    </location>
</feature>
<keyword evidence="1" id="KW-0812">Transmembrane</keyword>
<comment type="caution">
    <text evidence="2">The sequence shown here is derived from an EMBL/GenBank/DDBJ whole genome shotgun (WGS) entry which is preliminary data.</text>
</comment>
<feature type="transmembrane region" description="Helical" evidence="1">
    <location>
        <begin position="278"/>
        <end position="295"/>
    </location>
</feature>
<gene>
    <name evidence="2" type="ORF">JR316_002755</name>
</gene>
<feature type="transmembrane region" description="Helical" evidence="1">
    <location>
        <begin position="328"/>
        <end position="354"/>
    </location>
</feature>
<dbReference type="OrthoDB" id="3067335at2759"/>
<organism evidence="2">
    <name type="scientific">Psilocybe cubensis</name>
    <name type="common">Psychedelic mushroom</name>
    <name type="synonym">Stropharia cubensis</name>
    <dbReference type="NCBI Taxonomy" id="181762"/>
    <lineage>
        <taxon>Eukaryota</taxon>
        <taxon>Fungi</taxon>
        <taxon>Dikarya</taxon>
        <taxon>Basidiomycota</taxon>
        <taxon>Agaricomycotina</taxon>
        <taxon>Agaricomycetes</taxon>
        <taxon>Agaricomycetidae</taxon>
        <taxon>Agaricales</taxon>
        <taxon>Agaricineae</taxon>
        <taxon>Strophariaceae</taxon>
        <taxon>Psilocybe</taxon>
    </lineage>
</organism>
<keyword evidence="1" id="KW-0472">Membrane</keyword>
<dbReference type="EMBL" id="JAFIQS010000002">
    <property type="protein sequence ID" value="KAG5173245.1"/>
    <property type="molecule type" value="Genomic_DNA"/>
</dbReference>
<dbReference type="AlphaFoldDB" id="A0A8H7Y3T2"/>